<feature type="coiled-coil region" evidence="1">
    <location>
        <begin position="570"/>
        <end position="632"/>
    </location>
</feature>
<name>A0A1X7RK35_ZYMT9</name>
<evidence type="ECO:0000313" key="3">
    <source>
        <dbReference type="EMBL" id="SMQ47779.1"/>
    </source>
</evidence>
<evidence type="ECO:0000256" key="2">
    <source>
        <dbReference type="SAM" id="MobiDB-lite"/>
    </source>
</evidence>
<feature type="compositionally biased region" description="Polar residues" evidence="2">
    <location>
        <begin position="69"/>
        <end position="79"/>
    </location>
</feature>
<dbReference type="EMBL" id="LT853693">
    <property type="protein sequence ID" value="SMQ47779.1"/>
    <property type="molecule type" value="Genomic_DNA"/>
</dbReference>
<feature type="region of interest" description="Disordered" evidence="2">
    <location>
        <begin position="1"/>
        <end position="104"/>
    </location>
</feature>
<protein>
    <submittedName>
        <fullName evidence="3">Uncharacterized protein</fullName>
    </submittedName>
</protein>
<dbReference type="AlphaFoldDB" id="A0A1X7RK35"/>
<feature type="compositionally biased region" description="Basic and acidic residues" evidence="2">
    <location>
        <begin position="1"/>
        <end position="13"/>
    </location>
</feature>
<reference evidence="3 4" key="1">
    <citation type="submission" date="2016-06" db="EMBL/GenBank/DDBJ databases">
        <authorList>
            <person name="Kjaerup R.B."/>
            <person name="Dalgaard T.S."/>
            <person name="Juul-Madsen H.R."/>
        </authorList>
    </citation>
    <scope>NUCLEOTIDE SEQUENCE [LARGE SCALE GENOMIC DNA]</scope>
</reference>
<evidence type="ECO:0000256" key="1">
    <source>
        <dbReference type="SAM" id="Coils"/>
    </source>
</evidence>
<dbReference type="STRING" id="1276538.A0A1X7RK35"/>
<dbReference type="PANTHER" id="PTHR19327:SF0">
    <property type="entry name" value="GOLGIN SUBFAMILY A MEMBER 4"/>
    <property type="match status" value="1"/>
</dbReference>
<proteinExistence type="predicted"/>
<sequence>MSSATKDPRDGAQKRRASRSPDPHGVQPKRSMQNFNPADPRNKGRAAARASSGTANGLNGDASRRHSDQFQVSRSSSTAPFAGRDVRPGNSAPPAAPAPVAQMGGHVTSRAGVNKMSFTKLMMESQSQAATVAMCQMSLNQAEAAKTRALREFKANQHNFGEFQAIAEQKNTAKVRTEERFRLAEYELQQAIARQKTITEELSELIFLATETPPPPPPPPPPPVVEPSPIADVVSREQFDGLKAEVSEIRDSLKSLQSSISVSANDTMSKVDSKIAAMPHKDFSADIDAMATRAKLLEQSLQELRSSSATASEVQVVKSNLKALDSRVEKAESAAKSMPQAVAPMAPSAPLANQSLTPVLQRLSQVEADMTAMARDLPDDIKDANTSTVEEMDAQIERFREKFTVEMDNKLAEQWEALSAWRDAITVLQRNMQTCIGDHSILQTSQQELKTNIDALSQRTSGEGATSLANGQTPGLLSFAPVAPVHDVGIDRNPFEKQLVNGTEASYNGTHLTHMKNDIEMLKERERLHTHQYSNLITDQVVENMVDAMAKQYPDVKNAYASMQLLTTDLNTLRARTNNAEHAIASMQNDLANLSNTVSSTDRDSRDLAQRMNSTENNTATTKREAVKLRDELSALATRVDQHAQAVEAGTGHMKQLGEDLHKAFLDIAVLDGKLGILQDVQKGVTEHSVNGTG</sequence>
<dbReference type="Proteomes" id="UP000215127">
    <property type="component" value="Chromosome 2"/>
</dbReference>
<feature type="coiled-coil region" evidence="1">
    <location>
        <begin position="287"/>
        <end position="334"/>
    </location>
</feature>
<keyword evidence="1" id="KW-0175">Coiled coil</keyword>
<accession>A0A1X7RK35</accession>
<evidence type="ECO:0000313" key="4">
    <source>
        <dbReference type="Proteomes" id="UP000215127"/>
    </source>
</evidence>
<keyword evidence="4" id="KW-1185">Reference proteome</keyword>
<gene>
    <name evidence="3" type="ORF">ZT3D7_G2927</name>
</gene>
<dbReference type="PANTHER" id="PTHR19327">
    <property type="entry name" value="GOLGIN"/>
    <property type="match status" value="1"/>
</dbReference>
<organism evidence="3 4">
    <name type="scientific">Zymoseptoria tritici (strain ST99CH_3D7)</name>
    <dbReference type="NCBI Taxonomy" id="1276538"/>
    <lineage>
        <taxon>Eukaryota</taxon>
        <taxon>Fungi</taxon>
        <taxon>Dikarya</taxon>
        <taxon>Ascomycota</taxon>
        <taxon>Pezizomycotina</taxon>
        <taxon>Dothideomycetes</taxon>
        <taxon>Dothideomycetidae</taxon>
        <taxon>Mycosphaerellales</taxon>
        <taxon>Mycosphaerellaceae</taxon>
        <taxon>Zymoseptoria</taxon>
    </lineage>
</organism>